<sequence length="192" mass="20957">MKFTLLATLLPATAFAQSQAVFDRATPVRFEGAGCPTSSPGIPPPTATFTPDNRAVTINYPAYNVTWPGPGQDKPCNVFFNILWPTGCTNLAVSPTNQGQTSNFSSGVRGTFRRTYDVQEARPGQATFNNSFTTNQPFRFGDRFVVRRTTAAGQNVRPFVFRSRLTLEGQNNAQTGNLRLNFTTISLSSTSC</sequence>
<evidence type="ECO:0000256" key="1">
    <source>
        <dbReference type="SAM" id="SignalP"/>
    </source>
</evidence>
<organism evidence="2 3">
    <name type="scientific">Podospora australis</name>
    <dbReference type="NCBI Taxonomy" id="1536484"/>
    <lineage>
        <taxon>Eukaryota</taxon>
        <taxon>Fungi</taxon>
        <taxon>Dikarya</taxon>
        <taxon>Ascomycota</taxon>
        <taxon>Pezizomycotina</taxon>
        <taxon>Sordariomycetes</taxon>
        <taxon>Sordariomycetidae</taxon>
        <taxon>Sordariales</taxon>
        <taxon>Podosporaceae</taxon>
        <taxon>Podospora</taxon>
    </lineage>
</organism>
<gene>
    <name evidence="2" type="ORF">QBC35DRAFT_454377</name>
</gene>
<keyword evidence="3" id="KW-1185">Reference proteome</keyword>
<accession>A0AAN7AGR1</accession>
<evidence type="ECO:0000313" key="2">
    <source>
        <dbReference type="EMBL" id="KAK4185302.1"/>
    </source>
</evidence>
<feature type="signal peptide" evidence="1">
    <location>
        <begin position="1"/>
        <end position="20"/>
    </location>
</feature>
<reference evidence="2" key="2">
    <citation type="submission" date="2023-05" db="EMBL/GenBank/DDBJ databases">
        <authorList>
            <consortium name="Lawrence Berkeley National Laboratory"/>
            <person name="Steindorff A."/>
            <person name="Hensen N."/>
            <person name="Bonometti L."/>
            <person name="Westerberg I."/>
            <person name="Brannstrom I.O."/>
            <person name="Guillou S."/>
            <person name="Cros-Aarteil S."/>
            <person name="Calhoun S."/>
            <person name="Haridas S."/>
            <person name="Kuo A."/>
            <person name="Mondo S."/>
            <person name="Pangilinan J."/>
            <person name="Riley R."/>
            <person name="Labutti K."/>
            <person name="Andreopoulos B."/>
            <person name="Lipzen A."/>
            <person name="Chen C."/>
            <person name="Yanf M."/>
            <person name="Daum C."/>
            <person name="Ng V."/>
            <person name="Clum A."/>
            <person name="Ohm R."/>
            <person name="Martin F."/>
            <person name="Silar P."/>
            <person name="Natvig D."/>
            <person name="Lalanne C."/>
            <person name="Gautier V."/>
            <person name="Ament-Velasquez S.L."/>
            <person name="Kruys A."/>
            <person name="Hutchinson M.I."/>
            <person name="Powell A.J."/>
            <person name="Barry K."/>
            <person name="Miller A.N."/>
            <person name="Grigoriev I.V."/>
            <person name="Debuchy R."/>
            <person name="Gladieux P."/>
            <person name="Thoren M.H."/>
            <person name="Johannesson H."/>
        </authorList>
    </citation>
    <scope>NUCLEOTIDE SEQUENCE</scope>
    <source>
        <strain evidence="2">PSN309</strain>
    </source>
</reference>
<proteinExistence type="predicted"/>
<dbReference type="InterPro" id="IPR025649">
    <property type="entry name" value="DUF4360"/>
</dbReference>
<protein>
    <recommendedName>
        <fullName evidence="4">Secreted protein</fullName>
    </recommendedName>
</protein>
<comment type="caution">
    <text evidence="2">The sequence shown here is derived from an EMBL/GenBank/DDBJ whole genome shotgun (WGS) entry which is preliminary data.</text>
</comment>
<dbReference type="AlphaFoldDB" id="A0AAN7AGR1"/>
<evidence type="ECO:0008006" key="4">
    <source>
        <dbReference type="Google" id="ProtNLM"/>
    </source>
</evidence>
<evidence type="ECO:0000313" key="3">
    <source>
        <dbReference type="Proteomes" id="UP001302126"/>
    </source>
</evidence>
<dbReference type="Pfam" id="PF14273">
    <property type="entry name" value="DUF4360"/>
    <property type="match status" value="1"/>
</dbReference>
<feature type="chain" id="PRO_5042933032" description="Secreted protein" evidence="1">
    <location>
        <begin position="21"/>
        <end position="192"/>
    </location>
</feature>
<keyword evidence="1" id="KW-0732">Signal</keyword>
<reference evidence="2" key="1">
    <citation type="journal article" date="2023" name="Mol. Phylogenet. Evol.">
        <title>Genome-scale phylogeny and comparative genomics of the fungal order Sordariales.</title>
        <authorList>
            <person name="Hensen N."/>
            <person name="Bonometti L."/>
            <person name="Westerberg I."/>
            <person name="Brannstrom I.O."/>
            <person name="Guillou S."/>
            <person name="Cros-Aarteil S."/>
            <person name="Calhoun S."/>
            <person name="Haridas S."/>
            <person name="Kuo A."/>
            <person name="Mondo S."/>
            <person name="Pangilinan J."/>
            <person name="Riley R."/>
            <person name="LaButti K."/>
            <person name="Andreopoulos B."/>
            <person name="Lipzen A."/>
            <person name="Chen C."/>
            <person name="Yan M."/>
            <person name="Daum C."/>
            <person name="Ng V."/>
            <person name="Clum A."/>
            <person name="Steindorff A."/>
            <person name="Ohm R.A."/>
            <person name="Martin F."/>
            <person name="Silar P."/>
            <person name="Natvig D.O."/>
            <person name="Lalanne C."/>
            <person name="Gautier V."/>
            <person name="Ament-Velasquez S.L."/>
            <person name="Kruys A."/>
            <person name="Hutchinson M.I."/>
            <person name="Powell A.J."/>
            <person name="Barry K."/>
            <person name="Miller A.N."/>
            <person name="Grigoriev I.V."/>
            <person name="Debuchy R."/>
            <person name="Gladieux P."/>
            <person name="Hiltunen Thoren M."/>
            <person name="Johannesson H."/>
        </authorList>
    </citation>
    <scope>NUCLEOTIDE SEQUENCE</scope>
    <source>
        <strain evidence="2">PSN309</strain>
    </source>
</reference>
<dbReference type="EMBL" id="MU864454">
    <property type="protein sequence ID" value="KAK4185302.1"/>
    <property type="molecule type" value="Genomic_DNA"/>
</dbReference>
<name>A0AAN7AGR1_9PEZI</name>
<dbReference type="Proteomes" id="UP001302126">
    <property type="component" value="Unassembled WGS sequence"/>
</dbReference>